<reference evidence="2 3" key="1">
    <citation type="submission" date="2020-09" db="EMBL/GenBank/DDBJ databases">
        <title>De no assembly of potato wild relative species, Solanum commersonii.</title>
        <authorList>
            <person name="Cho K."/>
        </authorList>
    </citation>
    <scope>NUCLEOTIDE SEQUENCE [LARGE SCALE GENOMIC DNA]</scope>
    <source>
        <strain evidence="2">LZ3.2</strain>
        <tissue evidence="2">Leaf</tissue>
    </source>
</reference>
<feature type="domain" description="Oberon coiled-coil region" evidence="1">
    <location>
        <begin position="31"/>
        <end position="64"/>
    </location>
</feature>
<evidence type="ECO:0000259" key="1">
    <source>
        <dbReference type="Pfam" id="PF16312"/>
    </source>
</evidence>
<dbReference type="AlphaFoldDB" id="A0A9J5Y716"/>
<proteinExistence type="predicted"/>
<comment type="caution">
    <text evidence="2">The sequence shown here is derived from an EMBL/GenBank/DDBJ whole genome shotgun (WGS) entry which is preliminary data.</text>
</comment>
<accession>A0A9J5Y716</accession>
<dbReference type="Pfam" id="PF16312">
    <property type="entry name" value="Oberon_cc"/>
    <property type="match status" value="1"/>
</dbReference>
<name>A0A9J5Y716_SOLCO</name>
<dbReference type="OrthoDB" id="10506290at2759"/>
<gene>
    <name evidence="2" type="ORF">H5410_037401</name>
</gene>
<dbReference type="EMBL" id="JACXVP010000007">
    <property type="protein sequence ID" value="KAG5596169.1"/>
    <property type="molecule type" value="Genomic_DNA"/>
</dbReference>
<dbReference type="InterPro" id="IPR032535">
    <property type="entry name" value="Oberon_CC"/>
</dbReference>
<feature type="non-terminal residue" evidence="2">
    <location>
        <position position="271"/>
    </location>
</feature>
<organism evidence="2 3">
    <name type="scientific">Solanum commersonii</name>
    <name type="common">Commerson's wild potato</name>
    <name type="synonym">Commerson's nightshade</name>
    <dbReference type="NCBI Taxonomy" id="4109"/>
    <lineage>
        <taxon>Eukaryota</taxon>
        <taxon>Viridiplantae</taxon>
        <taxon>Streptophyta</taxon>
        <taxon>Embryophyta</taxon>
        <taxon>Tracheophyta</taxon>
        <taxon>Spermatophyta</taxon>
        <taxon>Magnoliopsida</taxon>
        <taxon>eudicotyledons</taxon>
        <taxon>Gunneridae</taxon>
        <taxon>Pentapetalae</taxon>
        <taxon>asterids</taxon>
        <taxon>lamiids</taxon>
        <taxon>Solanales</taxon>
        <taxon>Solanaceae</taxon>
        <taxon>Solanoideae</taxon>
        <taxon>Solaneae</taxon>
        <taxon>Solanum</taxon>
    </lineage>
</organism>
<evidence type="ECO:0000313" key="3">
    <source>
        <dbReference type="Proteomes" id="UP000824120"/>
    </source>
</evidence>
<dbReference type="Proteomes" id="UP000824120">
    <property type="component" value="Chromosome 7"/>
</dbReference>
<sequence>GRKDTRPAYHFPNDVNVSFTPTKIEDEWSVKPSKKDDVDALENIVRIKEAEARTIQSHANDALRSNILNDPANCACWKLRKGVGRAQEVGEFTLRLQRMKMQLHMEISGLFSRKEAAKQLLGTTQKICRVQMEDIMVSGQSGDSRGRGSGYLKCLENRDGGNAHKLARQENCGKGTIRSVHSRFRPIGDGGVALSNHVGRTFNLDSRVVNKETSSDRLEYLKRLEKRDGGRTYNLSRQQKILKRIVSELFLLWLRLCNSLVIKQLNQQKNT</sequence>
<protein>
    <recommendedName>
        <fullName evidence="1">Oberon coiled-coil region domain-containing protein</fullName>
    </recommendedName>
</protein>
<evidence type="ECO:0000313" key="2">
    <source>
        <dbReference type="EMBL" id="KAG5596169.1"/>
    </source>
</evidence>
<keyword evidence="3" id="KW-1185">Reference proteome</keyword>